<feature type="region of interest" description="Disordered" evidence="2">
    <location>
        <begin position="71"/>
        <end position="108"/>
    </location>
</feature>
<gene>
    <name evidence="4" type="ORF">Micbo1qcDRAFT_121173</name>
</gene>
<accession>A0A136IXF7</accession>
<dbReference type="AlphaFoldDB" id="A0A136IXF7"/>
<dbReference type="Gene3D" id="4.10.240.10">
    <property type="entry name" value="Zn(2)-C6 fungal-type DNA-binding domain"/>
    <property type="match status" value="1"/>
</dbReference>
<dbReference type="OrthoDB" id="5419315at2759"/>
<dbReference type="InterPro" id="IPR001138">
    <property type="entry name" value="Zn2Cys6_DnaBD"/>
</dbReference>
<feature type="non-terminal residue" evidence="4">
    <location>
        <position position="440"/>
    </location>
</feature>
<evidence type="ECO:0000259" key="3">
    <source>
        <dbReference type="PROSITE" id="PS50048"/>
    </source>
</evidence>
<protein>
    <recommendedName>
        <fullName evidence="3">Zn(2)-C6 fungal-type domain-containing protein</fullName>
    </recommendedName>
</protein>
<sequence length="440" mass="49938">MFFEPTIEGDDDGLSVPRPYHAKRPHKKSRAGCTNCKRRKVKCSETRPACQACILRKDACVYPRPPVAASAMTTQTPRQSSTPATPQSKALSVSSQAHSSRHSDRSASVLSVDPADVVIKEPMFRPAGMGDMTEMKLLWFYTTETYSSFSVDTRRSRIVDDALRIKVVEHAFQSPFLMQCLLGLSALQLRSLNQPMTARKAAEYSSKAFHGYRNAIQNAEPGDYPALLAASLLMCALSTEMFREENKKRLCVVDWMTVWRGIGLIVEIISPKSIHDSGLAVLFYRPPIDLEKTFRFIPNNLLFMVSSIPPDDADYPHQQVYYDALKYLGSLYMELQHGFSPILDLRVITFFTFIPKLFLPLGREERPRALIILAHYLAFTKLNSNVWWMQGLADREIGEIIEILGDQWDHLTAVPRKVRNTKNKVEIARIIIDNHNWTPT</sequence>
<dbReference type="CDD" id="cd00067">
    <property type="entry name" value="GAL4"/>
    <property type="match status" value="1"/>
</dbReference>
<dbReference type="PANTHER" id="PTHR47784">
    <property type="entry name" value="STEROL UPTAKE CONTROL PROTEIN 2"/>
    <property type="match status" value="1"/>
</dbReference>
<dbReference type="InterPro" id="IPR021858">
    <property type="entry name" value="Fun_TF"/>
</dbReference>
<evidence type="ECO:0000313" key="4">
    <source>
        <dbReference type="EMBL" id="KXJ89632.1"/>
    </source>
</evidence>
<proteinExistence type="predicted"/>
<dbReference type="SMART" id="SM00066">
    <property type="entry name" value="GAL4"/>
    <property type="match status" value="1"/>
</dbReference>
<dbReference type="SUPFAM" id="SSF57701">
    <property type="entry name" value="Zn2/Cys6 DNA-binding domain"/>
    <property type="match status" value="1"/>
</dbReference>
<dbReference type="EMBL" id="KQ964254">
    <property type="protein sequence ID" value="KXJ89632.1"/>
    <property type="molecule type" value="Genomic_DNA"/>
</dbReference>
<dbReference type="GO" id="GO:0001228">
    <property type="term" value="F:DNA-binding transcription activator activity, RNA polymerase II-specific"/>
    <property type="evidence" value="ECO:0007669"/>
    <property type="project" value="TreeGrafter"/>
</dbReference>
<feature type="region of interest" description="Disordered" evidence="2">
    <location>
        <begin position="1"/>
        <end position="31"/>
    </location>
</feature>
<dbReference type="PANTHER" id="PTHR47784:SF5">
    <property type="entry name" value="STEROL UPTAKE CONTROL PROTEIN 2"/>
    <property type="match status" value="1"/>
</dbReference>
<name>A0A136IXF7_9PEZI</name>
<feature type="compositionally biased region" description="Polar residues" evidence="2">
    <location>
        <begin position="71"/>
        <end position="90"/>
    </location>
</feature>
<keyword evidence="5" id="KW-1185">Reference proteome</keyword>
<evidence type="ECO:0000256" key="1">
    <source>
        <dbReference type="ARBA" id="ARBA00023242"/>
    </source>
</evidence>
<feature type="compositionally biased region" description="Basic residues" evidence="2">
    <location>
        <begin position="20"/>
        <end position="31"/>
    </location>
</feature>
<reference evidence="5" key="1">
    <citation type="submission" date="2016-02" db="EMBL/GenBank/DDBJ databases">
        <title>Draft genome sequence of Microdochium bolleyi, a fungal endophyte of beachgrass.</title>
        <authorList>
            <consortium name="DOE Joint Genome Institute"/>
            <person name="David A.S."/>
            <person name="May G."/>
            <person name="Haridas S."/>
            <person name="Lim J."/>
            <person name="Wang M."/>
            <person name="Labutti K."/>
            <person name="Lipzen A."/>
            <person name="Barry K."/>
            <person name="Grigoriev I.V."/>
        </authorList>
    </citation>
    <scope>NUCLEOTIDE SEQUENCE [LARGE SCALE GENOMIC DNA]</scope>
    <source>
        <strain evidence="5">J235TASD1</strain>
    </source>
</reference>
<dbReference type="InterPro" id="IPR053157">
    <property type="entry name" value="Sterol_Uptake_Regulator"/>
</dbReference>
<keyword evidence="1" id="KW-0539">Nucleus</keyword>
<evidence type="ECO:0000256" key="2">
    <source>
        <dbReference type="SAM" id="MobiDB-lite"/>
    </source>
</evidence>
<dbReference type="PROSITE" id="PS00463">
    <property type="entry name" value="ZN2_CY6_FUNGAL_1"/>
    <property type="match status" value="1"/>
</dbReference>
<dbReference type="STRING" id="196109.A0A136IXF7"/>
<organism evidence="4 5">
    <name type="scientific">Microdochium bolleyi</name>
    <dbReference type="NCBI Taxonomy" id="196109"/>
    <lineage>
        <taxon>Eukaryota</taxon>
        <taxon>Fungi</taxon>
        <taxon>Dikarya</taxon>
        <taxon>Ascomycota</taxon>
        <taxon>Pezizomycotina</taxon>
        <taxon>Sordariomycetes</taxon>
        <taxon>Xylariomycetidae</taxon>
        <taxon>Xylariales</taxon>
        <taxon>Microdochiaceae</taxon>
        <taxon>Microdochium</taxon>
    </lineage>
</organism>
<dbReference type="PROSITE" id="PS50048">
    <property type="entry name" value="ZN2_CY6_FUNGAL_2"/>
    <property type="match status" value="1"/>
</dbReference>
<dbReference type="Pfam" id="PF00172">
    <property type="entry name" value="Zn_clus"/>
    <property type="match status" value="1"/>
</dbReference>
<dbReference type="Pfam" id="PF11951">
    <property type="entry name" value="Fungal_trans_2"/>
    <property type="match status" value="1"/>
</dbReference>
<dbReference type="Proteomes" id="UP000070501">
    <property type="component" value="Unassembled WGS sequence"/>
</dbReference>
<dbReference type="GO" id="GO:0008270">
    <property type="term" value="F:zinc ion binding"/>
    <property type="evidence" value="ECO:0007669"/>
    <property type="project" value="InterPro"/>
</dbReference>
<evidence type="ECO:0000313" key="5">
    <source>
        <dbReference type="Proteomes" id="UP000070501"/>
    </source>
</evidence>
<feature type="domain" description="Zn(2)-C6 fungal-type" evidence="3">
    <location>
        <begin position="32"/>
        <end position="62"/>
    </location>
</feature>
<dbReference type="InParanoid" id="A0A136IXF7"/>
<dbReference type="InterPro" id="IPR036864">
    <property type="entry name" value="Zn2-C6_fun-type_DNA-bd_sf"/>
</dbReference>